<accession>A0A1I7EIX7</accession>
<proteinExistence type="predicted"/>
<keyword evidence="1" id="KW-0812">Transmembrane</keyword>
<dbReference type="EMBL" id="FPBH01000023">
    <property type="protein sequence ID" value="SFU23869.1"/>
    <property type="molecule type" value="Genomic_DNA"/>
</dbReference>
<reference evidence="2 3" key="1">
    <citation type="submission" date="2016-10" db="EMBL/GenBank/DDBJ databases">
        <authorList>
            <person name="de Groot N.N."/>
        </authorList>
    </citation>
    <scope>NUCLEOTIDE SEQUENCE [LARGE SCALE GENOMIC DNA]</scope>
    <source>
        <strain evidence="2 3">LMG 27731</strain>
    </source>
</reference>
<feature type="transmembrane region" description="Helical" evidence="1">
    <location>
        <begin position="149"/>
        <end position="167"/>
    </location>
</feature>
<dbReference type="RefSeq" id="WP_093641897.1">
    <property type="nucleotide sequence ID" value="NZ_FPBH01000023.1"/>
</dbReference>
<name>A0A1I7EIX7_9BURK</name>
<evidence type="ECO:0000313" key="3">
    <source>
        <dbReference type="Proteomes" id="UP000198844"/>
    </source>
</evidence>
<evidence type="ECO:0000313" key="2">
    <source>
        <dbReference type="EMBL" id="SFU23869.1"/>
    </source>
</evidence>
<keyword evidence="1" id="KW-1133">Transmembrane helix</keyword>
<dbReference type="OrthoDB" id="9132066at2"/>
<dbReference type="AlphaFoldDB" id="A0A1I7EIX7"/>
<sequence length="174" mass="18936">MKTSAERKVENYRGFTFAGFISGLWFLFFALLPIWHPKVHIDKCPVDLAGNVIPDRTVDGLLAATAGIYFVHRDGVDDSVIGTCAGKSPSCNNLIPQLSGHVGEPIHVEYCGRTASSVILAGNHIVRSHPSVSEATTDERALSDRRLCILFGSALLLWGMLSFIKLLRVKSEAA</sequence>
<evidence type="ECO:0000256" key="1">
    <source>
        <dbReference type="SAM" id="Phobius"/>
    </source>
</evidence>
<organism evidence="2 3">
    <name type="scientific">Paraburkholderia aspalathi</name>
    <dbReference type="NCBI Taxonomy" id="1324617"/>
    <lineage>
        <taxon>Bacteria</taxon>
        <taxon>Pseudomonadati</taxon>
        <taxon>Pseudomonadota</taxon>
        <taxon>Betaproteobacteria</taxon>
        <taxon>Burkholderiales</taxon>
        <taxon>Burkholderiaceae</taxon>
        <taxon>Paraburkholderia</taxon>
    </lineage>
</organism>
<feature type="transmembrane region" description="Helical" evidence="1">
    <location>
        <begin position="12"/>
        <end position="35"/>
    </location>
</feature>
<gene>
    <name evidence="2" type="ORF">SAMN05192563_1023100</name>
</gene>
<protein>
    <submittedName>
        <fullName evidence="2">Uncharacterized protein</fullName>
    </submittedName>
</protein>
<keyword evidence="1" id="KW-0472">Membrane</keyword>
<dbReference type="Proteomes" id="UP000198844">
    <property type="component" value="Unassembled WGS sequence"/>
</dbReference>